<evidence type="ECO:0000313" key="3">
    <source>
        <dbReference type="Proteomes" id="UP000095553"/>
    </source>
</evidence>
<protein>
    <submittedName>
        <fullName evidence="2">Uncharacterized protein</fullName>
    </submittedName>
</protein>
<reference evidence="3 4" key="1">
    <citation type="submission" date="2015-09" db="EMBL/GenBank/DDBJ databases">
        <authorList>
            <consortium name="Pathogen Informatics"/>
        </authorList>
    </citation>
    <scope>NUCLEOTIDE SEQUENCE [LARGE SCALE GENOMIC DNA]</scope>
    <source>
        <strain evidence="2 4">2789STDY5834908</strain>
        <strain evidence="1 3">2789STDY5834959</strain>
    </source>
</reference>
<dbReference type="EMBL" id="CYXY01000007">
    <property type="protein sequence ID" value="CUM92723.1"/>
    <property type="molecule type" value="Genomic_DNA"/>
</dbReference>
<evidence type="ECO:0000313" key="4">
    <source>
        <dbReference type="Proteomes" id="UP000095564"/>
    </source>
</evidence>
<dbReference type="Proteomes" id="UP000095564">
    <property type="component" value="Unassembled WGS sequence"/>
</dbReference>
<dbReference type="Proteomes" id="UP000095553">
    <property type="component" value="Unassembled WGS sequence"/>
</dbReference>
<name>A0A174LRQ0_ANAHA</name>
<dbReference type="EMBL" id="CZAU01000006">
    <property type="protein sequence ID" value="CUP24400.1"/>
    <property type="molecule type" value="Genomic_DNA"/>
</dbReference>
<evidence type="ECO:0000313" key="2">
    <source>
        <dbReference type="EMBL" id="CUP24400.1"/>
    </source>
</evidence>
<gene>
    <name evidence="2" type="ORF">ERS852520_00925</name>
    <name evidence="1" type="ORF">ERS852571_01432</name>
</gene>
<proteinExistence type="predicted"/>
<accession>A0A174LRQ0</accession>
<dbReference type="AlphaFoldDB" id="A0A174LRQ0"/>
<evidence type="ECO:0000313" key="1">
    <source>
        <dbReference type="EMBL" id="CUM92723.1"/>
    </source>
</evidence>
<organism evidence="2 4">
    <name type="scientific">Anaerostipes hadrus</name>
    <dbReference type="NCBI Taxonomy" id="649756"/>
    <lineage>
        <taxon>Bacteria</taxon>
        <taxon>Bacillati</taxon>
        <taxon>Bacillota</taxon>
        <taxon>Clostridia</taxon>
        <taxon>Lachnospirales</taxon>
        <taxon>Lachnospiraceae</taxon>
        <taxon>Anaerostipes</taxon>
    </lineage>
</organism>
<sequence length="29" mass="3345">MNQNEKTKWIIAISDTCNDEINVSFSTIE</sequence>